<comment type="caution">
    <text evidence="2">The sequence shown here is derived from an EMBL/GenBank/DDBJ whole genome shotgun (WGS) entry which is preliminary data.</text>
</comment>
<keyword evidence="3" id="KW-1185">Reference proteome</keyword>
<dbReference type="AlphaFoldDB" id="A0A8K0KX79"/>
<proteinExistence type="predicted"/>
<dbReference type="EMBL" id="JAESVG020000010">
    <property type="protein sequence ID" value="KAG8623616.1"/>
    <property type="molecule type" value="Genomic_DNA"/>
</dbReference>
<name>A0A8K0KX79_9PEZI</name>
<evidence type="ECO:0000256" key="1">
    <source>
        <dbReference type="SAM" id="MobiDB-lite"/>
    </source>
</evidence>
<evidence type="ECO:0000313" key="3">
    <source>
        <dbReference type="Proteomes" id="UP000809789"/>
    </source>
</evidence>
<gene>
    <name evidence="2" type="ORF">KVT40_008592</name>
</gene>
<dbReference type="OrthoDB" id="5428738at2759"/>
<organism evidence="2 3">
    <name type="scientific">Elsinoe batatas</name>
    <dbReference type="NCBI Taxonomy" id="2601811"/>
    <lineage>
        <taxon>Eukaryota</taxon>
        <taxon>Fungi</taxon>
        <taxon>Dikarya</taxon>
        <taxon>Ascomycota</taxon>
        <taxon>Pezizomycotina</taxon>
        <taxon>Dothideomycetes</taxon>
        <taxon>Dothideomycetidae</taxon>
        <taxon>Myriangiales</taxon>
        <taxon>Elsinoaceae</taxon>
        <taxon>Elsinoe</taxon>
    </lineage>
</organism>
<protein>
    <submittedName>
        <fullName evidence="2">Uncharacterized protein</fullName>
    </submittedName>
</protein>
<feature type="region of interest" description="Disordered" evidence="1">
    <location>
        <begin position="416"/>
        <end position="438"/>
    </location>
</feature>
<reference evidence="2" key="1">
    <citation type="submission" date="2021-07" db="EMBL/GenBank/DDBJ databases">
        <title>Elsinoe batatas strain:CRI-CJ2 Genome sequencing and assembly.</title>
        <authorList>
            <person name="Huang L."/>
        </authorList>
    </citation>
    <scope>NUCLEOTIDE SEQUENCE</scope>
    <source>
        <strain evidence="2">CRI-CJ2</strain>
    </source>
</reference>
<evidence type="ECO:0000313" key="2">
    <source>
        <dbReference type="EMBL" id="KAG8623616.1"/>
    </source>
</evidence>
<sequence length="570" mass="62242">MSLCTKLPSATEWELSDEQIDATYISSDDIEQRSLAGRVLLDKRKAGSTWQKGPSIVELGGCKLQGPISLPKWPGGPNLLDSEVKSKAKVVPGFEVMDRWYVAGMSGCLPTISKVTGQQLQSNAEQYKALAPANAVPTLDHAYEKGWLRAFFDTMFNTDNCGPLNDLLFRQCTNLQNVFDGLAGPEHLDFVGMSHYVNNRWKAMIMQDQLTLLTSKYRAWHVGPGYVWSGDAYPENKGNLPPAAIKVLGAKMDLVVRVVGGSLLMRTPTNMPLMQATNNRIYGLLLGLDSELGRDLVDAQVGFTSFADRYKTYMDDFAAGKNEAVALVKELISTTEKDIEASRVLPDVAEDDLQIHIAKLNELKAFVANEDQWAFTLQWEWKADTPLARRAEACTKQGADSQTTMQSSDQISATLDTTLTPTPTMSVTSLPSSTTQGPNSAIGGALMSLWSKAAAAASSVAEASKTVEAPPPPPPTASCKVSWKSDTMEYYIYGKAWDAAKLDIDGEPGKGVLEQTKTCGEITQYKYEKLPPGDRFDFEIYLHHWPQPLKSCMEKALVAAGAPPDAFCAG</sequence>
<feature type="compositionally biased region" description="Low complexity" evidence="1">
    <location>
        <begin position="416"/>
        <end position="435"/>
    </location>
</feature>
<dbReference type="Proteomes" id="UP000809789">
    <property type="component" value="Unassembled WGS sequence"/>
</dbReference>
<accession>A0A8K0KX79</accession>